<proteinExistence type="predicted"/>
<evidence type="ECO:0000259" key="1">
    <source>
        <dbReference type="PROSITE" id="PS50206"/>
    </source>
</evidence>
<gene>
    <name evidence="2" type="ORF">LPTSP3_g08470</name>
</gene>
<reference evidence="2 3" key="1">
    <citation type="submission" date="2021-08" db="EMBL/GenBank/DDBJ databases">
        <title>Complete genome sequence of Leptospira kobayashii strain E30.</title>
        <authorList>
            <person name="Nakao R."/>
            <person name="Nakamura S."/>
            <person name="Masuzawa T."/>
            <person name="Koizumi N."/>
        </authorList>
    </citation>
    <scope>NUCLEOTIDE SEQUENCE [LARGE SCALE GENOMIC DNA]</scope>
    <source>
        <strain evidence="2 3">E30</strain>
    </source>
</reference>
<sequence length="514" mass="54477">MNSNPLRFSLAYLPLGTETLTGGNLHLEENTMKNIIGKLAVGLVLFGFLGACKKDKDDNTGLLVLAALLGNGVKVNSAADLAVESADNYDNNNYGLVTATTVKKWIANWAGTKPDGISGNLVILQSNTAGSGQEYIKPATGVFVYDWNQGGGTDINFRQERNSGVTYVPTALPDGARTDAFLKFYNIDLTKDLVIFAAGTDTGTGVNGGSGANGYSTDLPNAPKGSIYQTTARGLFWLRYWGADKKNLAILDGDIKTQFSASELVASGGQSSPTNTGTFSVKSFKNVDNSVLAQPVENVIALVKAGGNSSATGFSGSVFIADARFNGSITANAEYIGTATATGVSEYNGSSSTNNKSAIEGHIKGAVFAPWPKFINQTTGRFKTKAEIAALWKDVTWQSDNAGKSGYKDGQVILQYCRTNARSMITGMSTFIILGKPTAFYDNSWIEWSSLTSTTGGKQNLPSGSKFATDSADLTESLQFNATGVVATYANLKVNATPTTSRQIQIDDLTYKNQ</sequence>
<evidence type="ECO:0000313" key="2">
    <source>
        <dbReference type="EMBL" id="BDA77917.1"/>
    </source>
</evidence>
<name>A0ABN6KAC3_9LEPT</name>
<dbReference type="EMBL" id="AP025028">
    <property type="protein sequence ID" value="BDA77917.1"/>
    <property type="molecule type" value="Genomic_DNA"/>
</dbReference>
<dbReference type="Gene3D" id="3.40.250.10">
    <property type="entry name" value="Rhodanese-like domain"/>
    <property type="match status" value="1"/>
</dbReference>
<dbReference type="SUPFAM" id="SSF52821">
    <property type="entry name" value="Rhodanese/Cell cycle control phosphatase"/>
    <property type="match status" value="1"/>
</dbReference>
<protein>
    <recommendedName>
        <fullName evidence="1">Rhodanese domain-containing protein</fullName>
    </recommendedName>
</protein>
<dbReference type="PROSITE" id="PS50206">
    <property type="entry name" value="RHODANESE_3"/>
    <property type="match status" value="1"/>
</dbReference>
<organism evidence="2 3">
    <name type="scientific">Leptospira kobayashii</name>
    <dbReference type="NCBI Taxonomy" id="1917830"/>
    <lineage>
        <taxon>Bacteria</taxon>
        <taxon>Pseudomonadati</taxon>
        <taxon>Spirochaetota</taxon>
        <taxon>Spirochaetia</taxon>
        <taxon>Leptospirales</taxon>
        <taxon>Leptospiraceae</taxon>
        <taxon>Leptospira</taxon>
    </lineage>
</organism>
<dbReference type="InterPro" id="IPR036873">
    <property type="entry name" value="Rhodanese-like_dom_sf"/>
</dbReference>
<evidence type="ECO:0000313" key="3">
    <source>
        <dbReference type="Proteomes" id="UP000245263"/>
    </source>
</evidence>
<feature type="domain" description="Rhodanese" evidence="1">
    <location>
        <begin position="360"/>
        <end position="453"/>
    </location>
</feature>
<dbReference type="Proteomes" id="UP000245263">
    <property type="component" value="Chromosome 1"/>
</dbReference>
<dbReference type="InterPro" id="IPR001763">
    <property type="entry name" value="Rhodanese-like_dom"/>
</dbReference>
<keyword evidence="3" id="KW-1185">Reference proteome</keyword>
<accession>A0ABN6KAC3</accession>